<name>A0ABS7W4J2_STROV</name>
<evidence type="ECO:0000256" key="1">
    <source>
        <dbReference type="SAM" id="MobiDB-lite"/>
    </source>
</evidence>
<dbReference type="RefSeq" id="WP_206269793.1">
    <property type="nucleotide sequence ID" value="NZ_JAHSST010000005.1"/>
</dbReference>
<evidence type="ECO:0000313" key="2">
    <source>
        <dbReference type="EMBL" id="MBZ6152879.1"/>
    </source>
</evidence>
<gene>
    <name evidence="2" type="ORF">KVH32_17170</name>
</gene>
<feature type="region of interest" description="Disordered" evidence="1">
    <location>
        <begin position="1"/>
        <end position="27"/>
    </location>
</feature>
<evidence type="ECO:0000313" key="3">
    <source>
        <dbReference type="Proteomes" id="UP000758701"/>
    </source>
</evidence>
<protein>
    <submittedName>
        <fullName evidence="2">Uncharacterized protein</fullName>
    </submittedName>
</protein>
<feature type="compositionally biased region" description="Low complexity" evidence="1">
    <location>
        <begin position="17"/>
        <end position="26"/>
    </location>
</feature>
<dbReference type="EMBL" id="JAHSTP010000006">
    <property type="protein sequence ID" value="MBZ6152879.1"/>
    <property type="molecule type" value="Genomic_DNA"/>
</dbReference>
<accession>A0ABS7W4J2</accession>
<proteinExistence type="predicted"/>
<sequence>MNSARTTHRFTARTTRRSAAGAAPRGPRGRLHRLLLAAAAALALALAAGAPAAAYAPVGIVHTEKVEAGPYTVTVGFSEWPLRALQSLDFTFAPEGGIAHKSGTLTIDGPGLDDEDRTSSLARHPRKLDVWGLDVQALPEAGKWDFTFALDGHAGPARGTLRDVAVLDQPGPPLAVSWTLCAIPPVGMLAYLAAGWRRNNPAAKLSTLV</sequence>
<keyword evidence="3" id="KW-1185">Reference proteome</keyword>
<organism evidence="2 3">
    <name type="scientific">Streptomyces olivaceus</name>
    <dbReference type="NCBI Taxonomy" id="47716"/>
    <lineage>
        <taxon>Bacteria</taxon>
        <taxon>Bacillati</taxon>
        <taxon>Actinomycetota</taxon>
        <taxon>Actinomycetes</taxon>
        <taxon>Kitasatosporales</taxon>
        <taxon>Streptomycetaceae</taxon>
        <taxon>Streptomyces</taxon>
    </lineage>
</organism>
<comment type="caution">
    <text evidence="2">The sequence shown here is derived from an EMBL/GenBank/DDBJ whole genome shotgun (WGS) entry which is preliminary data.</text>
</comment>
<dbReference type="Proteomes" id="UP000758701">
    <property type="component" value="Unassembled WGS sequence"/>
</dbReference>
<reference evidence="2 3" key="1">
    <citation type="submission" date="2021-06" db="EMBL/GenBank/DDBJ databases">
        <title>Ecological speciation of a Streptomyces species isolated from different habitats and geographic origins.</title>
        <authorList>
            <person name="Wang J."/>
        </authorList>
    </citation>
    <scope>NUCLEOTIDE SEQUENCE [LARGE SCALE GENOMIC DNA]</scope>
    <source>
        <strain evidence="2 3">FXJ8.012</strain>
    </source>
</reference>
<feature type="compositionally biased region" description="Basic residues" evidence="1">
    <location>
        <begin position="1"/>
        <end position="16"/>
    </location>
</feature>